<dbReference type="OrthoDB" id="4800194at2"/>
<evidence type="ECO:0000313" key="3">
    <source>
        <dbReference type="Proteomes" id="UP000031501"/>
    </source>
</evidence>
<keyword evidence="3" id="KW-1185">Reference proteome</keyword>
<dbReference type="Proteomes" id="UP000031501">
    <property type="component" value="Chromosome"/>
</dbReference>
<feature type="chain" id="PRO_5011271978" evidence="1">
    <location>
        <begin position="39"/>
        <end position="102"/>
    </location>
</feature>
<dbReference type="RefSeq" id="WP_043407421.1">
    <property type="nucleotide sequence ID" value="NZ_CP021080.1"/>
</dbReference>
<organism evidence="2 3">
    <name type="scientific">Streptomyces pluripotens</name>
    <dbReference type="NCBI Taxonomy" id="1355015"/>
    <lineage>
        <taxon>Bacteria</taxon>
        <taxon>Bacillati</taxon>
        <taxon>Actinomycetota</taxon>
        <taxon>Actinomycetes</taxon>
        <taxon>Kitasatosporales</taxon>
        <taxon>Streptomycetaceae</taxon>
        <taxon>Streptomyces</taxon>
    </lineage>
</organism>
<dbReference type="EMBL" id="CP022433">
    <property type="protein sequence ID" value="ASN27974.1"/>
    <property type="molecule type" value="Genomic_DNA"/>
</dbReference>
<feature type="signal peptide" evidence="1">
    <location>
        <begin position="1"/>
        <end position="38"/>
    </location>
</feature>
<protein>
    <submittedName>
        <fullName evidence="2">Uncharacterized protein</fullName>
    </submittedName>
</protein>
<sequence>MNAPVGSRPAVNAGCATAFAVGLLATGCSAGLASGAGAATLTPPVIPASAAAPVTGYDGLMGLPLSAYGTPVQDDDLRFRAQKALVVRCMKSRGTRATPART</sequence>
<dbReference type="STRING" id="1355015.LK06_031410"/>
<evidence type="ECO:0000256" key="1">
    <source>
        <dbReference type="SAM" id="SignalP"/>
    </source>
</evidence>
<reference evidence="2 3" key="1">
    <citation type="submission" date="2017-07" db="EMBL/GenBank/DDBJ databases">
        <title>Genome sequence of Streptomyces pluripotens MUSC 137T.</title>
        <authorList>
            <person name="Ser H.-L."/>
            <person name="Lee L.-H."/>
        </authorList>
    </citation>
    <scope>NUCLEOTIDE SEQUENCE [LARGE SCALE GENOMIC DNA]</scope>
    <source>
        <strain evidence="2 3">MUSC 137</strain>
    </source>
</reference>
<name>A0A221P775_9ACTN</name>
<dbReference type="AlphaFoldDB" id="A0A221P775"/>
<proteinExistence type="predicted"/>
<evidence type="ECO:0000313" key="2">
    <source>
        <dbReference type="EMBL" id="ASN27974.1"/>
    </source>
</evidence>
<keyword evidence="1" id="KW-0732">Signal</keyword>
<accession>A0A221P775</accession>
<gene>
    <name evidence="2" type="ORF">LK07_32610</name>
</gene>
<dbReference type="KEGG" id="splu:LK06_031410"/>